<dbReference type="Gene3D" id="2.70.70.10">
    <property type="entry name" value="Glucose Permease (Domain IIA)"/>
    <property type="match status" value="1"/>
</dbReference>
<feature type="domain" description="G5" evidence="3">
    <location>
        <begin position="307"/>
        <end position="387"/>
    </location>
</feature>
<dbReference type="Gene3D" id="3.10.350.10">
    <property type="entry name" value="LysM domain"/>
    <property type="match status" value="1"/>
</dbReference>
<dbReference type="AlphaFoldDB" id="A0AAW7ZCX0"/>
<protein>
    <submittedName>
        <fullName evidence="5">M23 family metallopeptidase</fullName>
    </submittedName>
</protein>
<dbReference type="Proteomes" id="UP001172911">
    <property type="component" value="Unassembled WGS sequence"/>
</dbReference>
<dbReference type="PROSITE" id="PS51109">
    <property type="entry name" value="G5"/>
    <property type="match status" value="1"/>
</dbReference>
<evidence type="ECO:0000259" key="4">
    <source>
        <dbReference type="PROSITE" id="PS51782"/>
    </source>
</evidence>
<keyword evidence="2" id="KW-0472">Membrane</keyword>
<dbReference type="InterPro" id="IPR018392">
    <property type="entry name" value="LysM"/>
</dbReference>
<keyword evidence="2" id="KW-1133">Transmembrane helix</keyword>
<proteinExistence type="predicted"/>
<keyword evidence="6" id="KW-1185">Reference proteome</keyword>
<comment type="caution">
    <text evidence="5">The sequence shown here is derived from an EMBL/GenBank/DDBJ whole genome shotgun (WGS) entry which is preliminary data.</text>
</comment>
<dbReference type="GO" id="GO:0004222">
    <property type="term" value="F:metalloendopeptidase activity"/>
    <property type="evidence" value="ECO:0007669"/>
    <property type="project" value="TreeGrafter"/>
</dbReference>
<evidence type="ECO:0000259" key="3">
    <source>
        <dbReference type="PROSITE" id="PS51109"/>
    </source>
</evidence>
<dbReference type="Pfam" id="PF07501">
    <property type="entry name" value="G5"/>
    <property type="match status" value="1"/>
</dbReference>
<feature type="transmembrane region" description="Helical" evidence="2">
    <location>
        <begin position="80"/>
        <end position="101"/>
    </location>
</feature>
<dbReference type="Pfam" id="PF01551">
    <property type="entry name" value="Peptidase_M23"/>
    <property type="match status" value="1"/>
</dbReference>
<reference evidence="5" key="2">
    <citation type="submission" date="2023-03" db="EMBL/GenBank/DDBJ databases">
        <authorList>
            <person name="Zhang Z."/>
        </authorList>
    </citation>
    <scope>NUCLEOTIDE SEQUENCE</scope>
    <source>
        <strain evidence="5">DSA</strain>
    </source>
</reference>
<dbReference type="InterPro" id="IPR016047">
    <property type="entry name" value="M23ase_b-sheet_dom"/>
</dbReference>
<dbReference type="EMBL" id="JARPTC010000012">
    <property type="protein sequence ID" value="MDO7787293.1"/>
    <property type="molecule type" value="Genomic_DNA"/>
</dbReference>
<dbReference type="SUPFAM" id="SSF51261">
    <property type="entry name" value="Duplicated hybrid motif"/>
    <property type="match status" value="1"/>
</dbReference>
<dbReference type="PANTHER" id="PTHR21666">
    <property type="entry name" value="PEPTIDASE-RELATED"/>
    <property type="match status" value="1"/>
</dbReference>
<sequence length="510" mass="55378">MRNRKRPSLMKTLLVDQLDKVKKGMPTFFVKHLKIKKGSVTLGERLAKQREILKQGLIEASNTAKEFAAFLVGLNKQPALIRYGLSSLVVIMIVLGVFTYARASGPCAVEIDGQRVAVVKNKTLANEIVNSLIDEQQRLVTSVKPDQSITFKTALFSWGEVLNESEYKRVLASHLSFETIATGITVNGGLKCAVKDQATAELVLEELKQTYQVDPGFITAFEQDVDLVDLPVQANRVLSVEKATKLLKGESDVSRYYTVKQGDTIWDISSAMNVSAEELQAVNPDLNPDKIQIGQQIKMVGALDPIINVVASAEKTVQEEIVLAQEVRRNPNLPYGQSKVIQQGEKGLKEVTYHIVAVNGMETERKVLKETVLKEAKPQIVERSSQTMIASRGLSRPAGAILSPFGMRNGSMHTGVDLSGAYGSPIAASQAGTVIRAGWYGGYGNCIDINHGGGVVTRYAHLSSISVKNGQSVEKGQTIGKVGSTGRSSGPHLHFEVIINGVPKNPVGYL</sequence>
<dbReference type="CDD" id="cd00118">
    <property type="entry name" value="LysM"/>
    <property type="match status" value="1"/>
</dbReference>
<name>A0AAW7ZCX0_9FIRM</name>
<dbReference type="InterPro" id="IPR011055">
    <property type="entry name" value="Dup_hybrid_motif"/>
</dbReference>
<dbReference type="Pfam" id="PF01476">
    <property type="entry name" value="LysM"/>
    <property type="match status" value="1"/>
</dbReference>
<dbReference type="InterPro" id="IPR011098">
    <property type="entry name" value="G5_dom"/>
</dbReference>
<gene>
    <name evidence="5" type="ORF">P6N53_08695</name>
</gene>
<dbReference type="RefSeq" id="WP_304542435.1">
    <property type="nucleotide sequence ID" value="NZ_JARPTC010000012.1"/>
</dbReference>
<dbReference type="InterPro" id="IPR050570">
    <property type="entry name" value="Cell_wall_metabolism_enzyme"/>
</dbReference>
<dbReference type="SMART" id="SM01208">
    <property type="entry name" value="G5"/>
    <property type="match status" value="1"/>
</dbReference>
<evidence type="ECO:0000256" key="1">
    <source>
        <dbReference type="ARBA" id="ARBA00022729"/>
    </source>
</evidence>
<evidence type="ECO:0000313" key="6">
    <source>
        <dbReference type="Proteomes" id="UP001172911"/>
    </source>
</evidence>
<dbReference type="CDD" id="cd12797">
    <property type="entry name" value="M23_peptidase"/>
    <property type="match status" value="1"/>
</dbReference>
<organism evidence="5 6">
    <name type="scientific">Desulforamulus aquiferis</name>
    <dbReference type="NCBI Taxonomy" id="1397668"/>
    <lineage>
        <taxon>Bacteria</taxon>
        <taxon>Bacillati</taxon>
        <taxon>Bacillota</taxon>
        <taxon>Clostridia</taxon>
        <taxon>Eubacteriales</taxon>
        <taxon>Peptococcaceae</taxon>
        <taxon>Desulforamulus</taxon>
    </lineage>
</organism>
<dbReference type="PROSITE" id="PS51782">
    <property type="entry name" value="LYSM"/>
    <property type="match status" value="1"/>
</dbReference>
<evidence type="ECO:0000256" key="2">
    <source>
        <dbReference type="SAM" id="Phobius"/>
    </source>
</evidence>
<dbReference type="SMART" id="SM00257">
    <property type="entry name" value="LysM"/>
    <property type="match status" value="1"/>
</dbReference>
<accession>A0AAW7ZCX0</accession>
<evidence type="ECO:0000313" key="5">
    <source>
        <dbReference type="EMBL" id="MDO7787293.1"/>
    </source>
</evidence>
<reference evidence="5" key="1">
    <citation type="journal article" date="2023" name="J. Hazard. Mater.">
        <title>Anaerobic biodegradation of pyrene and benzo[a]pyrene by a new sulfate-reducing Desulforamulus aquiferis strain DSA.</title>
        <authorList>
            <person name="Zhang Z."/>
            <person name="Sun J."/>
            <person name="Gong X."/>
            <person name="Wang C."/>
            <person name="Wang H."/>
        </authorList>
    </citation>
    <scope>NUCLEOTIDE SEQUENCE</scope>
    <source>
        <strain evidence="5">DSA</strain>
    </source>
</reference>
<feature type="domain" description="LysM" evidence="4">
    <location>
        <begin position="255"/>
        <end position="299"/>
    </location>
</feature>
<dbReference type="Gene3D" id="2.20.230.10">
    <property type="entry name" value="Resuscitation-promoting factor rpfb"/>
    <property type="match status" value="1"/>
</dbReference>
<dbReference type="SUPFAM" id="SSF54106">
    <property type="entry name" value="LysM domain"/>
    <property type="match status" value="1"/>
</dbReference>
<keyword evidence="2" id="KW-0812">Transmembrane</keyword>
<dbReference type="PANTHER" id="PTHR21666:SF289">
    <property type="entry name" value="L-ALA--D-GLU ENDOPEPTIDASE"/>
    <property type="match status" value="1"/>
</dbReference>
<dbReference type="InterPro" id="IPR036779">
    <property type="entry name" value="LysM_dom_sf"/>
</dbReference>
<keyword evidence="1" id="KW-0732">Signal</keyword>